<dbReference type="EMBL" id="JBHTNH010000029">
    <property type="protein sequence ID" value="MFD1363033.1"/>
    <property type="molecule type" value="Genomic_DNA"/>
</dbReference>
<dbReference type="SUPFAM" id="SSF53335">
    <property type="entry name" value="S-adenosyl-L-methionine-dependent methyltransferases"/>
    <property type="match status" value="1"/>
</dbReference>
<protein>
    <submittedName>
        <fullName evidence="1">tRNA (Adenine(22)-N(1))-methyltransferase</fullName>
    </submittedName>
</protein>
<comment type="caution">
    <text evidence="1">The sequence shown here is derived from an EMBL/GenBank/DDBJ whole genome shotgun (WGS) entry which is preliminary data.</text>
</comment>
<proteinExistence type="predicted"/>
<sequence length="239" mass="27339">MSRTINLSRRLTNVASFIPKGARFADIGSDHAYLPCYVCLHDEEAEGIAGEVNEGPFQSAQDTVNRYDLSNRVDVRLGDGLDVIENGEIDLVVVAGMGGSLIKTILDEGQARLSRVKRIVVQPNIDEPGLRYWLQWHGYTITDEGMVEENGHIYEIIAADKDSTGQELTERQLLFGPIILNQRPDPFYRKWRREYVKRRRIIDQMTQAAEPDHDKIGTFKRELAWIEEVLHDDNDHSQY</sequence>
<evidence type="ECO:0000313" key="1">
    <source>
        <dbReference type="EMBL" id="MFD1363033.1"/>
    </source>
</evidence>
<dbReference type="Proteomes" id="UP001597178">
    <property type="component" value="Unassembled WGS sequence"/>
</dbReference>
<organism evidence="1 2">
    <name type="scientific">Lentibacillus salinarum</name>
    <dbReference type="NCBI Taxonomy" id="446820"/>
    <lineage>
        <taxon>Bacteria</taxon>
        <taxon>Bacillati</taxon>
        <taxon>Bacillota</taxon>
        <taxon>Bacilli</taxon>
        <taxon>Bacillales</taxon>
        <taxon>Bacillaceae</taxon>
        <taxon>Lentibacillus</taxon>
    </lineage>
</organism>
<dbReference type="RefSeq" id="WP_382402160.1">
    <property type="nucleotide sequence ID" value="NZ_JBHTNH010000029.1"/>
</dbReference>
<reference evidence="2" key="1">
    <citation type="journal article" date="2019" name="Int. J. Syst. Evol. Microbiol.">
        <title>The Global Catalogue of Microorganisms (GCM) 10K type strain sequencing project: providing services to taxonomists for standard genome sequencing and annotation.</title>
        <authorList>
            <consortium name="The Broad Institute Genomics Platform"/>
            <consortium name="The Broad Institute Genome Sequencing Center for Infectious Disease"/>
            <person name="Wu L."/>
            <person name="Ma J."/>
        </authorList>
    </citation>
    <scope>NUCLEOTIDE SEQUENCE [LARGE SCALE GENOMIC DNA]</scope>
    <source>
        <strain evidence="2">CCUG 54822</strain>
    </source>
</reference>
<accession>A0ABW3ZXV9</accession>
<dbReference type="InterPro" id="IPR029063">
    <property type="entry name" value="SAM-dependent_MTases_sf"/>
</dbReference>
<dbReference type="PANTHER" id="PTHR38451">
    <property type="entry name" value="TRNA (ADENINE(22)-N(1))-METHYLTRANSFERASE"/>
    <property type="match status" value="1"/>
</dbReference>
<dbReference type="InterPro" id="IPR006901">
    <property type="entry name" value="TrmK"/>
</dbReference>
<evidence type="ECO:0000313" key="2">
    <source>
        <dbReference type="Proteomes" id="UP001597178"/>
    </source>
</evidence>
<dbReference type="Pfam" id="PF04816">
    <property type="entry name" value="TrmK"/>
    <property type="match status" value="1"/>
</dbReference>
<dbReference type="PIRSF" id="PIRSF018637">
    <property type="entry name" value="TrmK"/>
    <property type="match status" value="1"/>
</dbReference>
<name>A0ABW3ZXV9_9BACI</name>
<dbReference type="PANTHER" id="PTHR38451:SF1">
    <property type="entry name" value="TRNA (ADENINE(22)-N(1))-METHYLTRANSFERASE"/>
    <property type="match status" value="1"/>
</dbReference>
<dbReference type="Gene3D" id="3.40.50.150">
    <property type="entry name" value="Vaccinia Virus protein VP39"/>
    <property type="match status" value="1"/>
</dbReference>
<gene>
    <name evidence="1" type="ORF">ACFQ4A_15360</name>
</gene>
<dbReference type="Gene3D" id="1.10.287.1890">
    <property type="match status" value="1"/>
</dbReference>
<keyword evidence="2" id="KW-1185">Reference proteome</keyword>